<comment type="caution">
    <text evidence="1">The sequence shown here is derived from an EMBL/GenBank/DDBJ whole genome shotgun (WGS) entry which is preliminary data.</text>
</comment>
<dbReference type="Proteomes" id="UP000198211">
    <property type="component" value="Unassembled WGS sequence"/>
</dbReference>
<evidence type="ECO:0000313" key="1">
    <source>
        <dbReference type="EMBL" id="OWZ13024.1"/>
    </source>
</evidence>
<feature type="non-terminal residue" evidence="1">
    <location>
        <position position="116"/>
    </location>
</feature>
<gene>
    <name evidence="1" type="ORF">PHMEG_00013721</name>
</gene>
<organism evidence="1 2">
    <name type="scientific">Phytophthora megakarya</name>
    <dbReference type="NCBI Taxonomy" id="4795"/>
    <lineage>
        <taxon>Eukaryota</taxon>
        <taxon>Sar</taxon>
        <taxon>Stramenopiles</taxon>
        <taxon>Oomycota</taxon>
        <taxon>Peronosporomycetes</taxon>
        <taxon>Peronosporales</taxon>
        <taxon>Peronosporaceae</taxon>
        <taxon>Phytophthora</taxon>
    </lineage>
</organism>
<reference evidence="2" key="1">
    <citation type="submission" date="2017-03" db="EMBL/GenBank/DDBJ databases">
        <title>Phytopthora megakarya and P. palmivora, two closely related causual agents of cacao black pod achieved similar genome size and gene model numbers by different mechanisms.</title>
        <authorList>
            <person name="Ali S."/>
            <person name="Shao J."/>
            <person name="Larry D.J."/>
            <person name="Kronmiller B."/>
            <person name="Shen D."/>
            <person name="Strem M.D."/>
            <person name="Melnick R.L."/>
            <person name="Guiltinan M.J."/>
            <person name="Tyler B.M."/>
            <person name="Meinhardt L.W."/>
            <person name="Bailey B.A."/>
        </authorList>
    </citation>
    <scope>NUCLEOTIDE SEQUENCE [LARGE SCALE GENOMIC DNA]</scope>
    <source>
        <strain evidence="2">zdho120</strain>
    </source>
</reference>
<name>A0A225W6L7_9STRA</name>
<sequence length="116" mass="12332">MSTSSVVAGAIAFVGPSQVSTLEGFSYLLVKTVHGGSATVRTTGPDSDDTSPEFEIKLSVLRHRIVSESESELWPGSYVGHPIAFIQPSGASTDQWAYGLVTGYNMDSDIASLHIR</sequence>
<dbReference type="OrthoDB" id="126303at2759"/>
<dbReference type="AlphaFoldDB" id="A0A225W6L7"/>
<evidence type="ECO:0000313" key="2">
    <source>
        <dbReference type="Proteomes" id="UP000198211"/>
    </source>
</evidence>
<accession>A0A225W6L7</accession>
<proteinExistence type="predicted"/>
<keyword evidence="2" id="KW-1185">Reference proteome</keyword>
<protein>
    <submittedName>
        <fullName evidence="1">Uncharacterized protein</fullName>
    </submittedName>
</protein>
<dbReference type="EMBL" id="NBNE01001691">
    <property type="protein sequence ID" value="OWZ13024.1"/>
    <property type="molecule type" value="Genomic_DNA"/>
</dbReference>